<dbReference type="Pfam" id="PF00132">
    <property type="entry name" value="Hexapep"/>
    <property type="match status" value="1"/>
</dbReference>
<evidence type="ECO:0000256" key="4">
    <source>
        <dbReference type="ARBA" id="ARBA00022556"/>
    </source>
</evidence>
<dbReference type="PIRSF" id="PIRSF000456">
    <property type="entry name" value="UDP-GlcNAc_acltr"/>
    <property type="match status" value="1"/>
</dbReference>
<dbReference type="HAMAP" id="MF_00387">
    <property type="entry name" value="LpxA"/>
    <property type="match status" value="1"/>
</dbReference>
<keyword evidence="5 10" id="KW-0808">Transferase</keyword>
<dbReference type="RefSeq" id="WP_119535199.1">
    <property type="nucleotide sequence ID" value="NZ_NRJF01000222.1"/>
</dbReference>
<dbReference type="InterPro" id="IPR018357">
    <property type="entry name" value="Hexapep_transf_CS"/>
</dbReference>
<comment type="catalytic activity">
    <reaction evidence="10">
        <text>a (3R)-hydroxyacyl-[ACP] + UDP-N-acetyl-alpha-D-glucosamine = a UDP-3-O-[(3R)-3-hydroxyacyl]-N-acetyl-alpha-D-glucosamine + holo-[ACP]</text>
        <dbReference type="Rhea" id="RHEA:67812"/>
        <dbReference type="Rhea" id="RHEA-COMP:9685"/>
        <dbReference type="Rhea" id="RHEA-COMP:9945"/>
        <dbReference type="ChEBI" id="CHEBI:57705"/>
        <dbReference type="ChEBI" id="CHEBI:64479"/>
        <dbReference type="ChEBI" id="CHEBI:78827"/>
        <dbReference type="ChEBI" id="CHEBI:173225"/>
        <dbReference type="EC" id="2.3.1.129"/>
    </reaction>
</comment>
<evidence type="ECO:0000313" key="12">
    <source>
        <dbReference type="EMBL" id="RIY32625.1"/>
    </source>
</evidence>
<keyword evidence="4 10" id="KW-0441">Lipid A biosynthesis</keyword>
<dbReference type="GO" id="GO:0005737">
    <property type="term" value="C:cytoplasm"/>
    <property type="evidence" value="ECO:0007669"/>
    <property type="project" value="UniProtKB-SubCell"/>
</dbReference>
<keyword evidence="6 10" id="KW-0677">Repeat</keyword>
<reference evidence="12 13" key="1">
    <citation type="submission" date="2017-08" db="EMBL/GenBank/DDBJ databases">
        <title>Reclassification of Bisgaard taxon 37 and 44.</title>
        <authorList>
            <person name="Christensen H."/>
        </authorList>
    </citation>
    <scope>NUCLEOTIDE SEQUENCE [LARGE SCALE GENOMIC DNA]</scope>
    <source>
        <strain evidence="12 13">EEAB3T1</strain>
    </source>
</reference>
<gene>
    <name evidence="10" type="primary">lpxA</name>
    <name evidence="12" type="ORF">CKF59_06840</name>
</gene>
<dbReference type="FunFam" id="2.160.10.10:FF:000003">
    <property type="entry name" value="Acyl-[acyl-carrier-protein]--UDP-N-acetylglucosamine O-acyltransferase"/>
    <property type="match status" value="1"/>
</dbReference>
<dbReference type="PANTHER" id="PTHR43480">
    <property type="entry name" value="ACYL-[ACYL-CARRIER-PROTEIN]--UDP-N-ACETYLGLUCOSAMINE O-ACYLTRANSFERASE"/>
    <property type="match status" value="1"/>
</dbReference>
<evidence type="ECO:0000256" key="1">
    <source>
        <dbReference type="ARBA" id="ARBA00004496"/>
    </source>
</evidence>
<accession>A0A3A1Y4X5</accession>
<comment type="subcellular location">
    <subcellularLocation>
        <location evidence="1 10">Cytoplasm</location>
    </subcellularLocation>
</comment>
<evidence type="ECO:0000256" key="6">
    <source>
        <dbReference type="ARBA" id="ARBA00022737"/>
    </source>
</evidence>
<dbReference type="PROSITE" id="PS00101">
    <property type="entry name" value="HEXAPEP_TRANSFERASES"/>
    <property type="match status" value="2"/>
</dbReference>
<dbReference type="GO" id="GO:0016020">
    <property type="term" value="C:membrane"/>
    <property type="evidence" value="ECO:0007669"/>
    <property type="project" value="GOC"/>
</dbReference>
<comment type="caution">
    <text evidence="12">The sequence shown here is derived from an EMBL/GenBank/DDBJ whole genome shotgun (WGS) entry which is preliminary data.</text>
</comment>
<dbReference type="InterPro" id="IPR037157">
    <property type="entry name" value="Acetyltransf_C_sf"/>
</dbReference>
<dbReference type="InterPro" id="IPR010137">
    <property type="entry name" value="Lipid_A_LpxA"/>
</dbReference>
<dbReference type="Proteomes" id="UP000265964">
    <property type="component" value="Unassembled WGS sequence"/>
</dbReference>
<organism evidence="12 13">
    <name type="scientific">Psittacicella gerlachiana</name>
    <dbReference type="NCBI Taxonomy" id="2028574"/>
    <lineage>
        <taxon>Bacteria</taxon>
        <taxon>Pseudomonadati</taxon>
        <taxon>Pseudomonadota</taxon>
        <taxon>Gammaproteobacteria</taxon>
        <taxon>Pasteurellales</taxon>
        <taxon>Psittacicellaceae</taxon>
        <taxon>Psittacicella</taxon>
    </lineage>
</organism>
<dbReference type="NCBIfam" id="TIGR01852">
    <property type="entry name" value="lipid_A_lpxA"/>
    <property type="match status" value="1"/>
</dbReference>
<evidence type="ECO:0000256" key="9">
    <source>
        <dbReference type="ARBA" id="ARBA00056633"/>
    </source>
</evidence>
<dbReference type="Gene3D" id="1.20.1180.10">
    <property type="entry name" value="Udp N-acetylglucosamine O-acyltransferase, C-terminal domain"/>
    <property type="match status" value="1"/>
</dbReference>
<sequence>MGISPLAIIHPTAIVSEKANIADNVKIGPFCIVEDSVSIGEGTELISHVVVKGKTTIGKENKIYSFVTIGEVNQDLKYKGEDTEVIIGDRNSIRESCTIHRGTVQGISKTVIGDDNLLMVNTHVAHDCTIGNHNILANNTTLGGHVTIDNFVVIGGCTAIHQFVNIGSHVMVGGCSGVSQDVPPYVLAQGNHAFAIGLNTTGLTRRGFTDFQIGQLKLAYRIIYRQGRTLDEALNELQQLAANTTCVSLFVEFLRRSDVKRGIVRPRTK</sequence>
<dbReference type="NCBIfam" id="NF003657">
    <property type="entry name" value="PRK05289.1"/>
    <property type="match status" value="1"/>
</dbReference>
<comment type="pathway">
    <text evidence="10">Glycolipid biosynthesis; lipid IV(A) biosynthesis; lipid IV(A) from (3R)-3-hydroxytetradecanoyl-[acyl-carrier-protein] and UDP-N-acetyl-alpha-D-glucosamine: step 1/6.</text>
</comment>
<name>A0A3A1Y4X5_9GAMM</name>
<dbReference type="UniPathway" id="UPA00359">
    <property type="reaction ID" value="UER00477"/>
</dbReference>
<protein>
    <recommendedName>
        <fullName evidence="10">Acyl-[acyl-carrier-protein]--UDP-N-acetylglucosamine O-acyltransferase</fullName>
        <shortName evidence="10">UDP-N-acetylglucosamine acyltransferase</shortName>
        <ecNumber evidence="10">2.3.1.129</ecNumber>
    </recommendedName>
</protein>
<keyword evidence="3 10" id="KW-0444">Lipid biosynthesis</keyword>
<evidence type="ECO:0000256" key="10">
    <source>
        <dbReference type="HAMAP-Rule" id="MF_00387"/>
    </source>
</evidence>
<dbReference type="SUPFAM" id="SSF51161">
    <property type="entry name" value="Trimeric LpxA-like enzymes"/>
    <property type="match status" value="1"/>
</dbReference>
<dbReference type="InterPro" id="IPR029098">
    <property type="entry name" value="Acetyltransf_C"/>
</dbReference>
<dbReference type="GO" id="GO:0008780">
    <property type="term" value="F:acyl-[acyl-carrier-protein]-UDP-N-acetylglucosamine O-acyltransferase activity"/>
    <property type="evidence" value="ECO:0007669"/>
    <property type="project" value="UniProtKB-UniRule"/>
</dbReference>
<dbReference type="Pfam" id="PF13720">
    <property type="entry name" value="Acetyltransf_11"/>
    <property type="match status" value="1"/>
</dbReference>
<evidence type="ECO:0000313" key="13">
    <source>
        <dbReference type="Proteomes" id="UP000265964"/>
    </source>
</evidence>
<evidence type="ECO:0000256" key="7">
    <source>
        <dbReference type="ARBA" id="ARBA00023098"/>
    </source>
</evidence>
<feature type="domain" description="UDP N-acetylglucosamine O-acyltransferase C-terminal" evidence="11">
    <location>
        <begin position="181"/>
        <end position="264"/>
    </location>
</feature>
<keyword evidence="13" id="KW-1185">Reference proteome</keyword>
<proteinExistence type="inferred from homology"/>
<dbReference type="InterPro" id="IPR001451">
    <property type="entry name" value="Hexapep"/>
</dbReference>
<keyword evidence="2 10" id="KW-0963">Cytoplasm</keyword>
<dbReference type="OrthoDB" id="9807278at2"/>
<keyword evidence="7 10" id="KW-0443">Lipid metabolism</keyword>
<dbReference type="CDD" id="cd03351">
    <property type="entry name" value="LbH_UDP-GlcNAc_AT"/>
    <property type="match status" value="1"/>
</dbReference>
<dbReference type="AlphaFoldDB" id="A0A3A1Y4X5"/>
<dbReference type="InterPro" id="IPR011004">
    <property type="entry name" value="Trimer_LpxA-like_sf"/>
</dbReference>
<evidence type="ECO:0000256" key="2">
    <source>
        <dbReference type="ARBA" id="ARBA00022490"/>
    </source>
</evidence>
<evidence type="ECO:0000256" key="8">
    <source>
        <dbReference type="ARBA" id="ARBA00023315"/>
    </source>
</evidence>
<evidence type="ECO:0000259" key="11">
    <source>
        <dbReference type="Pfam" id="PF13720"/>
    </source>
</evidence>
<evidence type="ECO:0000256" key="5">
    <source>
        <dbReference type="ARBA" id="ARBA00022679"/>
    </source>
</evidence>
<keyword evidence="8 10" id="KW-0012">Acyltransferase</keyword>
<comment type="function">
    <text evidence="9 10">Involved in the biosynthesis of lipid A, a phosphorylated glycolipid that anchors the lipopolysaccharide to the outer membrane of the cell.</text>
</comment>
<evidence type="ECO:0000256" key="3">
    <source>
        <dbReference type="ARBA" id="ARBA00022516"/>
    </source>
</evidence>
<dbReference type="PANTHER" id="PTHR43480:SF1">
    <property type="entry name" value="ACYL-[ACYL-CARRIER-PROTEIN]--UDP-N-ACETYLGLUCOSAMINE O-ACYLTRANSFERASE, MITOCHONDRIAL-RELATED"/>
    <property type="match status" value="1"/>
</dbReference>
<dbReference type="Gene3D" id="2.160.10.10">
    <property type="entry name" value="Hexapeptide repeat proteins"/>
    <property type="match status" value="1"/>
</dbReference>
<dbReference type="GO" id="GO:0009245">
    <property type="term" value="P:lipid A biosynthetic process"/>
    <property type="evidence" value="ECO:0007669"/>
    <property type="project" value="UniProtKB-UniRule"/>
</dbReference>
<dbReference type="EMBL" id="NRJF01000222">
    <property type="protein sequence ID" value="RIY32625.1"/>
    <property type="molecule type" value="Genomic_DNA"/>
</dbReference>
<comment type="subunit">
    <text evidence="10">Homotrimer.</text>
</comment>
<comment type="similarity">
    <text evidence="10">Belongs to the transferase hexapeptide repeat family. LpxA subfamily.</text>
</comment>
<dbReference type="EC" id="2.3.1.129" evidence="10"/>